<evidence type="ECO:0000313" key="3">
    <source>
        <dbReference type="Proteomes" id="UP001151133"/>
    </source>
</evidence>
<keyword evidence="3" id="KW-1185">Reference proteome</keyword>
<feature type="domain" description="SET" evidence="1">
    <location>
        <begin position="11"/>
        <end position="98"/>
    </location>
</feature>
<dbReference type="RefSeq" id="WP_264286066.1">
    <property type="nucleotide sequence ID" value="NZ_JAOZEV010000003.1"/>
</dbReference>
<dbReference type="EMBL" id="JAOZEV010000003">
    <property type="protein sequence ID" value="MCV9931754.1"/>
    <property type="molecule type" value="Genomic_DNA"/>
</dbReference>
<dbReference type="Pfam" id="PF00856">
    <property type="entry name" value="SET"/>
    <property type="match status" value="1"/>
</dbReference>
<evidence type="ECO:0000259" key="1">
    <source>
        <dbReference type="PROSITE" id="PS50280"/>
    </source>
</evidence>
<dbReference type="InterPro" id="IPR046341">
    <property type="entry name" value="SET_dom_sf"/>
</dbReference>
<dbReference type="PROSITE" id="PS50280">
    <property type="entry name" value="SET"/>
    <property type="match status" value="1"/>
</dbReference>
<proteinExistence type="predicted"/>
<dbReference type="Gene3D" id="2.170.270.10">
    <property type="entry name" value="SET domain"/>
    <property type="match status" value="1"/>
</dbReference>
<organism evidence="2 3">
    <name type="scientific">Flavobacterium frigoritolerans</name>
    <dbReference type="NCBI Taxonomy" id="2987686"/>
    <lineage>
        <taxon>Bacteria</taxon>
        <taxon>Pseudomonadati</taxon>
        <taxon>Bacteroidota</taxon>
        <taxon>Flavobacteriia</taxon>
        <taxon>Flavobacteriales</taxon>
        <taxon>Flavobacteriaceae</taxon>
        <taxon>Flavobacterium</taxon>
    </lineage>
</organism>
<accession>A0A9X3C696</accession>
<dbReference type="Proteomes" id="UP001151133">
    <property type="component" value="Unassembled WGS sequence"/>
</dbReference>
<gene>
    <name evidence="2" type="ORF">OIU80_05615</name>
</gene>
<dbReference type="SUPFAM" id="SSF82199">
    <property type="entry name" value="SET domain"/>
    <property type="match status" value="1"/>
</dbReference>
<dbReference type="InterPro" id="IPR001214">
    <property type="entry name" value="SET_dom"/>
</dbReference>
<comment type="caution">
    <text evidence="2">The sequence shown here is derived from an EMBL/GenBank/DDBJ whole genome shotgun (WGS) entry which is preliminary data.</text>
</comment>
<protein>
    <submittedName>
        <fullName evidence="2">SET domain-containing protein-lysine N-methyltransferase</fullName>
    </submittedName>
</protein>
<dbReference type="AlphaFoldDB" id="A0A9X3C696"/>
<reference evidence="2" key="1">
    <citation type="submission" date="2022-10" db="EMBL/GenBank/DDBJ databases">
        <title>Two novel species of Flavobacterium.</title>
        <authorList>
            <person name="Liu Q."/>
            <person name="Xin Y.-H."/>
        </authorList>
    </citation>
    <scope>NUCLEOTIDE SEQUENCE</scope>
    <source>
        <strain evidence="2">LS1R47</strain>
    </source>
</reference>
<sequence>MNYKINDANKSNIKITAIQNISLGQYIGIYITTDPVDEKCRYLYQKHMDKKWWETSDLGRYCNHSLMPNTDIIFTGNSLELISNKEIITGEEILVNYNKVTEFTGYLPEINF</sequence>
<name>A0A9X3C696_9FLAO</name>
<evidence type="ECO:0000313" key="2">
    <source>
        <dbReference type="EMBL" id="MCV9931754.1"/>
    </source>
</evidence>